<feature type="transmembrane region" description="Helical" evidence="1">
    <location>
        <begin position="6"/>
        <end position="24"/>
    </location>
</feature>
<dbReference type="RefSeq" id="WP_160849741.1">
    <property type="nucleotide sequence ID" value="NZ_WMEQ01000019.1"/>
</dbReference>
<protein>
    <submittedName>
        <fullName evidence="2">Uncharacterized protein</fullName>
    </submittedName>
</protein>
<evidence type="ECO:0000313" key="2">
    <source>
        <dbReference type="EMBL" id="MYL35664.1"/>
    </source>
</evidence>
<name>A0A6I5A5P0_9BACI</name>
<dbReference type="EMBL" id="WMEQ01000019">
    <property type="protein sequence ID" value="MYL35664.1"/>
    <property type="molecule type" value="Genomic_DNA"/>
</dbReference>
<dbReference type="Proteomes" id="UP000468638">
    <property type="component" value="Unassembled WGS sequence"/>
</dbReference>
<reference evidence="2 3" key="1">
    <citation type="submission" date="2019-11" db="EMBL/GenBank/DDBJ databases">
        <title>Genome sequences of 17 halophilic strains isolated from different environments.</title>
        <authorList>
            <person name="Furrow R.E."/>
        </authorList>
    </citation>
    <scope>NUCLEOTIDE SEQUENCE [LARGE SCALE GENOMIC DNA]</scope>
    <source>
        <strain evidence="2 3">22514_16_FS</strain>
    </source>
</reference>
<proteinExistence type="predicted"/>
<dbReference type="AlphaFoldDB" id="A0A6I5A5P0"/>
<keyword evidence="1" id="KW-0812">Transmembrane</keyword>
<evidence type="ECO:0000313" key="3">
    <source>
        <dbReference type="Proteomes" id="UP000468638"/>
    </source>
</evidence>
<comment type="caution">
    <text evidence="2">The sequence shown here is derived from an EMBL/GenBank/DDBJ whole genome shotgun (WGS) entry which is preliminary data.</text>
</comment>
<keyword evidence="1" id="KW-1133">Transmembrane helix</keyword>
<accession>A0A6I5A5P0</accession>
<evidence type="ECO:0000256" key="1">
    <source>
        <dbReference type="SAM" id="Phobius"/>
    </source>
</evidence>
<gene>
    <name evidence="2" type="ORF">GLW05_18975</name>
</gene>
<keyword evidence="1" id="KW-0472">Membrane</keyword>
<dbReference type="OrthoDB" id="2437154at2"/>
<organism evidence="2 3">
    <name type="scientific">Pontibacillus yanchengensis</name>
    <dbReference type="NCBI Taxonomy" id="462910"/>
    <lineage>
        <taxon>Bacteria</taxon>
        <taxon>Bacillati</taxon>
        <taxon>Bacillota</taxon>
        <taxon>Bacilli</taxon>
        <taxon>Bacillales</taxon>
        <taxon>Bacillaceae</taxon>
        <taxon>Pontibacillus</taxon>
    </lineage>
</organism>
<sequence>MRKVAIYFSGLVLIAISIYTYNYWANYQASYEEKSIIEAIDLKDKNINALVFMPSGKSSWDVQDKEKINEFLKFLEEYRVKK</sequence>